<reference evidence="2 3" key="1">
    <citation type="submission" date="2023-01" db="EMBL/GenBank/DDBJ databases">
        <title>Analysis of 21 Apiospora genomes using comparative genomics revels a genus with tremendous synthesis potential of carbohydrate active enzymes and secondary metabolites.</title>
        <authorList>
            <person name="Sorensen T."/>
        </authorList>
    </citation>
    <scope>NUCLEOTIDE SEQUENCE [LARGE SCALE GENOMIC DNA]</scope>
    <source>
        <strain evidence="2 3">CBS 33761</strain>
    </source>
</reference>
<name>A0ABR1RMD0_9PEZI</name>
<feature type="compositionally biased region" description="Gly residues" evidence="1">
    <location>
        <begin position="154"/>
        <end position="164"/>
    </location>
</feature>
<sequence>MAPSSPSQRIVRLGVAVIVLILLFYFTSEITTLSAVKLLRGHGVYPTPTSSSALGQNVAHDIHQPANEQRHVERDLDDLAARNDAVPGTPSSLQLGFHSAFPSLVARLSTLVPSNIRGQQIFASSPSTFASATTGESLTPEASVSTPRRPKGTVAGGSWTGGGNRPFLTHRKSCDNGYPRSVHVSSGKAVLNRERMMIVEQGRCDSYLHYLDKPPMSSPVSLVGMPANLQLSSPNSRVPNEQLPSAIN</sequence>
<evidence type="ECO:0000256" key="1">
    <source>
        <dbReference type="SAM" id="MobiDB-lite"/>
    </source>
</evidence>
<evidence type="ECO:0000313" key="3">
    <source>
        <dbReference type="Proteomes" id="UP001444661"/>
    </source>
</evidence>
<dbReference type="EMBL" id="JAQQWK010000014">
    <property type="protein sequence ID" value="KAK8016105.1"/>
    <property type="molecule type" value="Genomic_DNA"/>
</dbReference>
<dbReference type="Proteomes" id="UP001444661">
    <property type="component" value="Unassembled WGS sequence"/>
</dbReference>
<gene>
    <name evidence="2" type="ORF">PG993_014294</name>
</gene>
<organism evidence="2 3">
    <name type="scientific">Apiospora rasikravindrae</name>
    <dbReference type="NCBI Taxonomy" id="990691"/>
    <lineage>
        <taxon>Eukaryota</taxon>
        <taxon>Fungi</taxon>
        <taxon>Dikarya</taxon>
        <taxon>Ascomycota</taxon>
        <taxon>Pezizomycotina</taxon>
        <taxon>Sordariomycetes</taxon>
        <taxon>Xylariomycetidae</taxon>
        <taxon>Amphisphaeriales</taxon>
        <taxon>Apiosporaceae</taxon>
        <taxon>Apiospora</taxon>
    </lineage>
</organism>
<evidence type="ECO:0000313" key="2">
    <source>
        <dbReference type="EMBL" id="KAK8016105.1"/>
    </source>
</evidence>
<comment type="caution">
    <text evidence="2">The sequence shown here is derived from an EMBL/GenBank/DDBJ whole genome shotgun (WGS) entry which is preliminary data.</text>
</comment>
<feature type="region of interest" description="Disordered" evidence="1">
    <location>
        <begin position="127"/>
        <end position="166"/>
    </location>
</feature>
<evidence type="ECO:0008006" key="4">
    <source>
        <dbReference type="Google" id="ProtNLM"/>
    </source>
</evidence>
<proteinExistence type="predicted"/>
<protein>
    <recommendedName>
        <fullName evidence="4">Membrane-associated protein</fullName>
    </recommendedName>
</protein>
<keyword evidence="3" id="KW-1185">Reference proteome</keyword>
<feature type="compositionally biased region" description="Polar residues" evidence="1">
    <location>
        <begin position="135"/>
        <end position="146"/>
    </location>
</feature>
<accession>A0ABR1RMD0</accession>